<evidence type="ECO:0000259" key="2">
    <source>
        <dbReference type="Pfam" id="PF00582"/>
    </source>
</evidence>
<dbReference type="AlphaFoldDB" id="A0A7M2T8X5"/>
<reference evidence="3 4" key="1">
    <citation type="submission" date="2020-10" db="EMBL/GenBank/DDBJ databases">
        <title>Streptomyces chromofuscus complate genome analysis.</title>
        <authorList>
            <person name="Anwar N."/>
        </authorList>
    </citation>
    <scope>NUCLEOTIDE SEQUENCE [LARGE SCALE GENOMIC DNA]</scope>
    <source>
        <strain evidence="3 4">DSM 40273</strain>
    </source>
</reference>
<feature type="domain" description="UspA" evidence="2">
    <location>
        <begin position="134"/>
        <end position="270"/>
    </location>
</feature>
<dbReference type="KEGG" id="schf:IPT68_01340"/>
<organism evidence="3 4">
    <name type="scientific">Streptomyces chromofuscus</name>
    <dbReference type="NCBI Taxonomy" id="42881"/>
    <lineage>
        <taxon>Bacteria</taxon>
        <taxon>Bacillati</taxon>
        <taxon>Actinomycetota</taxon>
        <taxon>Actinomycetes</taxon>
        <taxon>Kitasatosporales</taxon>
        <taxon>Streptomycetaceae</taxon>
        <taxon>Streptomyces</taxon>
    </lineage>
</organism>
<dbReference type="InterPro" id="IPR014729">
    <property type="entry name" value="Rossmann-like_a/b/a_fold"/>
</dbReference>
<dbReference type="SUPFAM" id="SSF52402">
    <property type="entry name" value="Adenine nucleotide alpha hydrolases-like"/>
    <property type="match status" value="2"/>
</dbReference>
<evidence type="ECO:0000313" key="3">
    <source>
        <dbReference type="EMBL" id="QOV44704.1"/>
    </source>
</evidence>
<dbReference type="InterPro" id="IPR006015">
    <property type="entry name" value="Universal_stress_UspA"/>
</dbReference>
<gene>
    <name evidence="3" type="ORF">IPT68_01340</name>
</gene>
<accession>A0A7M2T8X5</accession>
<dbReference type="EMBL" id="CP063374">
    <property type="protein sequence ID" value="QOV44704.1"/>
    <property type="molecule type" value="Genomic_DNA"/>
</dbReference>
<comment type="similarity">
    <text evidence="1">Belongs to the universal stress protein A family.</text>
</comment>
<dbReference type="Gene3D" id="3.40.50.620">
    <property type="entry name" value="HUPs"/>
    <property type="match status" value="2"/>
</dbReference>
<dbReference type="Pfam" id="PF00582">
    <property type="entry name" value="Usp"/>
    <property type="match status" value="2"/>
</dbReference>
<proteinExistence type="inferred from homology"/>
<dbReference type="InterPro" id="IPR006016">
    <property type="entry name" value="UspA"/>
</dbReference>
<dbReference type="PRINTS" id="PR01438">
    <property type="entry name" value="UNVRSLSTRESS"/>
</dbReference>
<dbReference type="PANTHER" id="PTHR46553:SF3">
    <property type="entry name" value="ADENINE NUCLEOTIDE ALPHA HYDROLASES-LIKE SUPERFAMILY PROTEIN"/>
    <property type="match status" value="1"/>
</dbReference>
<name>A0A7M2T8X5_STRCW</name>
<dbReference type="PANTHER" id="PTHR46553">
    <property type="entry name" value="ADENINE NUCLEOTIDE ALPHA HYDROLASES-LIKE SUPERFAMILY PROTEIN"/>
    <property type="match status" value="1"/>
</dbReference>
<dbReference type="RefSeq" id="WP_189697559.1">
    <property type="nucleotide sequence ID" value="NZ_BMTA01000005.1"/>
</dbReference>
<sequence length="272" mass="28865">MTIPLVVGIDGSPASLEAVDWAADEAVRHGVPLHLLHAAARDHEAFDVIDAASERVRESGRTVRLSSEVLHEDATTALVDEGRNAFALVLGSRGFGDLAGMLLGSVSLAVAARADCPVVVVRGAAEHRNARFGSVVVGVEEGEGSGTAVQFAFREVHVRHCRLVAVHAWSAPFGLTTPQAPSSYALEAHRRPPAQVLDDALRDASEQYREAPVSRRVIEGPARQALLEAASEADLLVVGARRRQGHLGLQLGLINHAVLHHAPCPIAVVPRI</sequence>
<keyword evidence="4" id="KW-1185">Reference proteome</keyword>
<evidence type="ECO:0000256" key="1">
    <source>
        <dbReference type="ARBA" id="ARBA00008791"/>
    </source>
</evidence>
<protein>
    <submittedName>
        <fullName evidence="3">Universal stress protein</fullName>
    </submittedName>
</protein>
<feature type="domain" description="UspA" evidence="2">
    <location>
        <begin position="5"/>
        <end position="122"/>
    </location>
</feature>
<dbReference type="Proteomes" id="UP000594008">
    <property type="component" value="Chromosome"/>
</dbReference>
<evidence type="ECO:0000313" key="4">
    <source>
        <dbReference type="Proteomes" id="UP000594008"/>
    </source>
</evidence>